<evidence type="ECO:0000313" key="2">
    <source>
        <dbReference type="EMBL" id="RHW30840.1"/>
    </source>
</evidence>
<keyword evidence="1" id="KW-0472">Membrane</keyword>
<reference evidence="2 3" key="1">
    <citation type="journal article" date="2007" name="Int. J. Syst. Evol. Microbiol.">
        <title>Oceanobacillus profundus sp. nov., isolated from a deep-sea sediment core.</title>
        <authorList>
            <person name="Kim Y.G."/>
            <person name="Choi D.H."/>
            <person name="Hyun S."/>
            <person name="Cho B.C."/>
        </authorList>
    </citation>
    <scope>NUCLEOTIDE SEQUENCE [LARGE SCALE GENOMIC DNA]</scope>
    <source>
        <strain evidence="2 3">DSM 18246</strain>
    </source>
</reference>
<feature type="transmembrane region" description="Helical" evidence="1">
    <location>
        <begin position="58"/>
        <end position="79"/>
    </location>
</feature>
<organism evidence="2 3">
    <name type="scientific">Oceanobacillus profundus</name>
    <dbReference type="NCBI Taxonomy" id="372463"/>
    <lineage>
        <taxon>Bacteria</taxon>
        <taxon>Bacillati</taxon>
        <taxon>Bacillota</taxon>
        <taxon>Bacilli</taxon>
        <taxon>Bacillales</taxon>
        <taxon>Bacillaceae</taxon>
        <taxon>Oceanobacillus</taxon>
    </lineage>
</organism>
<keyword evidence="1" id="KW-1133">Transmembrane helix</keyword>
<dbReference type="Proteomes" id="UP000285456">
    <property type="component" value="Unassembled WGS sequence"/>
</dbReference>
<evidence type="ECO:0000256" key="1">
    <source>
        <dbReference type="SAM" id="Phobius"/>
    </source>
</evidence>
<accession>A0A417YDW9</accession>
<evidence type="ECO:0000313" key="3">
    <source>
        <dbReference type="Proteomes" id="UP000285456"/>
    </source>
</evidence>
<dbReference type="EMBL" id="QWEH01000011">
    <property type="protein sequence ID" value="RHW30840.1"/>
    <property type="molecule type" value="Genomic_DNA"/>
</dbReference>
<name>A0A417YDW9_9BACI</name>
<feature type="transmembrane region" description="Helical" evidence="1">
    <location>
        <begin position="5"/>
        <end position="22"/>
    </location>
</feature>
<dbReference type="AlphaFoldDB" id="A0A417YDW9"/>
<gene>
    <name evidence="2" type="ORF">D1B32_15570</name>
</gene>
<comment type="caution">
    <text evidence="2">The sequence shown here is derived from an EMBL/GenBank/DDBJ whole genome shotgun (WGS) entry which is preliminary data.</text>
</comment>
<sequence length="105" mass="12423">MKKYVVLFIYLTTIFGYSYFAIDGQLHNHFVMEQGENLSNNTSTGFHPTDDGKQKISIVKFEFLLFLFVCLPYLSYFCIKLMRRLMVLTPVFYQSNYVIRPLLIK</sequence>
<protein>
    <submittedName>
        <fullName evidence="2">Uncharacterized protein</fullName>
    </submittedName>
</protein>
<keyword evidence="1" id="KW-0812">Transmembrane</keyword>
<keyword evidence="3" id="KW-1185">Reference proteome</keyword>
<proteinExistence type="predicted"/>